<proteinExistence type="predicted"/>
<keyword evidence="2" id="KW-0808">Transferase</keyword>
<sequence length="241" mass="25946">MTPDLPRLYAALDATWPAAAMVEAGPWRLREGAGGGKRVACTTAEGDWGPDDLHAAEKAQHLLGQVPLFMIRQGEVALDAALEAEGYALIDPVNLWLCPIARLTDRPLPRVTAFAVWEPLAVMREIWAAGGIGPARVAVMDRAAGPKTGIFGRMSDRPAGAGYCAVHDRIAMVHALEVLRAHRGMGLGKWMMRCAGIWAESQGAEWMALACLRDNHAANGLYAALGMDLVGQYHYRIKVAA</sequence>
<reference evidence="2 3" key="1">
    <citation type="submission" date="2016-10" db="EMBL/GenBank/DDBJ databases">
        <authorList>
            <person name="de Groot N.N."/>
        </authorList>
    </citation>
    <scope>NUCLEOTIDE SEQUENCE [LARGE SCALE GENOMIC DNA]</scope>
    <source>
        <strain evidence="2 3">DSM 26424</strain>
    </source>
</reference>
<organism evidence="2 3">
    <name type="scientific">Salipiger marinus</name>
    <dbReference type="NCBI Taxonomy" id="555512"/>
    <lineage>
        <taxon>Bacteria</taxon>
        <taxon>Pseudomonadati</taxon>
        <taxon>Pseudomonadota</taxon>
        <taxon>Alphaproteobacteria</taxon>
        <taxon>Rhodobacterales</taxon>
        <taxon>Roseobacteraceae</taxon>
        <taxon>Salipiger</taxon>
    </lineage>
</organism>
<dbReference type="PROSITE" id="PS51186">
    <property type="entry name" value="GNAT"/>
    <property type="match status" value="1"/>
</dbReference>
<evidence type="ECO:0000259" key="1">
    <source>
        <dbReference type="PROSITE" id="PS51186"/>
    </source>
</evidence>
<evidence type="ECO:0000313" key="2">
    <source>
        <dbReference type="EMBL" id="SDI25168.1"/>
    </source>
</evidence>
<dbReference type="GO" id="GO:0016747">
    <property type="term" value="F:acyltransferase activity, transferring groups other than amino-acyl groups"/>
    <property type="evidence" value="ECO:0007669"/>
    <property type="project" value="InterPro"/>
</dbReference>
<keyword evidence="2" id="KW-0012">Acyltransferase</keyword>
<dbReference type="RefSeq" id="WP_089843772.1">
    <property type="nucleotide sequence ID" value="NZ_FNEJ01000002.1"/>
</dbReference>
<protein>
    <submittedName>
        <fullName evidence="2">L-amino acid N-acyltransferase YncA</fullName>
    </submittedName>
</protein>
<dbReference type="AlphaFoldDB" id="A0A1G8J1I0"/>
<dbReference type="STRING" id="555512.SAMN04487993_1002265"/>
<dbReference type="SUPFAM" id="SSF55729">
    <property type="entry name" value="Acyl-CoA N-acyltransferases (Nat)"/>
    <property type="match status" value="1"/>
</dbReference>
<dbReference type="Pfam" id="PF00583">
    <property type="entry name" value="Acetyltransf_1"/>
    <property type="match status" value="1"/>
</dbReference>
<name>A0A1G8J1I0_9RHOB</name>
<dbReference type="Gene3D" id="3.40.630.30">
    <property type="match status" value="1"/>
</dbReference>
<dbReference type="OrthoDB" id="7301318at2"/>
<dbReference type="Proteomes" id="UP000199093">
    <property type="component" value="Unassembled WGS sequence"/>
</dbReference>
<dbReference type="EMBL" id="FNEJ01000002">
    <property type="protein sequence ID" value="SDI25168.1"/>
    <property type="molecule type" value="Genomic_DNA"/>
</dbReference>
<dbReference type="InterPro" id="IPR000182">
    <property type="entry name" value="GNAT_dom"/>
</dbReference>
<keyword evidence="3" id="KW-1185">Reference proteome</keyword>
<feature type="domain" description="N-acetyltransferase" evidence="1">
    <location>
        <begin position="106"/>
        <end position="241"/>
    </location>
</feature>
<evidence type="ECO:0000313" key="3">
    <source>
        <dbReference type="Proteomes" id="UP000199093"/>
    </source>
</evidence>
<dbReference type="CDD" id="cd04301">
    <property type="entry name" value="NAT_SF"/>
    <property type="match status" value="1"/>
</dbReference>
<accession>A0A1G8J1I0</accession>
<dbReference type="InterPro" id="IPR016181">
    <property type="entry name" value="Acyl_CoA_acyltransferase"/>
</dbReference>
<gene>
    <name evidence="2" type="ORF">SAMN04487993_1002265</name>
</gene>